<gene>
    <name evidence="2" type="ORF">SDC9_108809</name>
</gene>
<accession>A0A645B941</accession>
<evidence type="ECO:0000313" key="2">
    <source>
        <dbReference type="EMBL" id="MPM61945.1"/>
    </source>
</evidence>
<proteinExistence type="predicted"/>
<dbReference type="AlphaFoldDB" id="A0A645B941"/>
<reference evidence="2" key="1">
    <citation type="submission" date="2019-08" db="EMBL/GenBank/DDBJ databases">
        <authorList>
            <person name="Kucharzyk K."/>
            <person name="Murdoch R.W."/>
            <person name="Higgins S."/>
            <person name="Loffler F."/>
        </authorList>
    </citation>
    <scope>NUCLEOTIDE SEQUENCE</scope>
</reference>
<sequence length="342" mass="36006">MHVDDHQRQFGHHRKVDHLLLQRQPRPRRRGHTQRTTEGRTQGCTDGGDLVFCLEGLHAERLALAQLVQQIGGRGDRVGTQEQLQAGGDRGGQQAERGRLATGDLAVASGGLEDGGHLVAHREGLGVLAVVPAALQGGQVGVSNLGLGRELLLQPLPGGRHVAAVQPADQSQGEHIACPGDGLAAQSERRHRIPGHRVQVEADQLVAGFEAAVVQRAHRIAGMVEIALGVLGRVGDQHATAAQRGQMHLQRGRIHGDQDVQIFTGSDDVAVGEMHLEAADATDAALRGADLGREVGQSDDVVALAGGFGSESATGELHAVAGISGEPHDYPADLLRHSDNLQ</sequence>
<protein>
    <submittedName>
        <fullName evidence="2">Uncharacterized protein</fullName>
    </submittedName>
</protein>
<feature type="region of interest" description="Disordered" evidence="1">
    <location>
        <begin position="1"/>
        <end position="42"/>
    </location>
</feature>
<evidence type="ECO:0000256" key="1">
    <source>
        <dbReference type="SAM" id="MobiDB-lite"/>
    </source>
</evidence>
<comment type="caution">
    <text evidence="2">The sequence shown here is derived from an EMBL/GenBank/DDBJ whole genome shotgun (WGS) entry which is preliminary data.</text>
</comment>
<dbReference type="EMBL" id="VSSQ01018607">
    <property type="protein sequence ID" value="MPM61945.1"/>
    <property type="molecule type" value="Genomic_DNA"/>
</dbReference>
<organism evidence="2">
    <name type="scientific">bioreactor metagenome</name>
    <dbReference type="NCBI Taxonomy" id="1076179"/>
    <lineage>
        <taxon>unclassified sequences</taxon>
        <taxon>metagenomes</taxon>
        <taxon>ecological metagenomes</taxon>
    </lineage>
</organism>
<name>A0A645B941_9ZZZZ</name>